<keyword evidence="2" id="KW-1185">Reference proteome</keyword>
<gene>
    <name evidence="1" type="ORF">SAMN05216270_11535</name>
</gene>
<dbReference type="PROSITE" id="PS00018">
    <property type="entry name" value="EF_HAND_1"/>
    <property type="match status" value="1"/>
</dbReference>
<dbReference type="Proteomes" id="UP000198949">
    <property type="component" value="Unassembled WGS sequence"/>
</dbReference>
<dbReference type="EMBL" id="FNAD01000015">
    <property type="protein sequence ID" value="SDE20160.1"/>
    <property type="molecule type" value="Genomic_DNA"/>
</dbReference>
<name>A0A1G7AZS3_9ACTN</name>
<dbReference type="AlphaFoldDB" id="A0A1G7AZS3"/>
<reference evidence="2" key="1">
    <citation type="submission" date="2016-10" db="EMBL/GenBank/DDBJ databases">
        <authorList>
            <person name="Varghese N."/>
            <person name="Submissions S."/>
        </authorList>
    </citation>
    <scope>NUCLEOTIDE SEQUENCE [LARGE SCALE GENOMIC DNA]</scope>
    <source>
        <strain evidence="2">CGMCC 4.3516</strain>
    </source>
</reference>
<evidence type="ECO:0000313" key="2">
    <source>
        <dbReference type="Proteomes" id="UP000198949"/>
    </source>
</evidence>
<organism evidence="1 2">
    <name type="scientific">Glycomyces harbinensis</name>
    <dbReference type="NCBI Taxonomy" id="58114"/>
    <lineage>
        <taxon>Bacteria</taxon>
        <taxon>Bacillati</taxon>
        <taxon>Actinomycetota</taxon>
        <taxon>Actinomycetes</taxon>
        <taxon>Glycomycetales</taxon>
        <taxon>Glycomycetaceae</taxon>
        <taxon>Glycomyces</taxon>
    </lineage>
</organism>
<proteinExistence type="predicted"/>
<sequence length="58" mass="6376">MPATFEFVETDSKFSLRFGLGEPHLDRDANGRLTPEEFVNAVVEYWSSTDPDAPATGG</sequence>
<evidence type="ECO:0000313" key="1">
    <source>
        <dbReference type="EMBL" id="SDE20160.1"/>
    </source>
</evidence>
<dbReference type="Gene3D" id="1.10.238.10">
    <property type="entry name" value="EF-hand"/>
    <property type="match status" value="1"/>
</dbReference>
<dbReference type="RefSeq" id="WP_177155037.1">
    <property type="nucleotide sequence ID" value="NZ_FNAD01000015.1"/>
</dbReference>
<accession>A0A1G7AZS3</accession>
<protein>
    <recommendedName>
        <fullName evidence="3">EF-hand domain-containing protein</fullName>
    </recommendedName>
</protein>
<evidence type="ECO:0008006" key="3">
    <source>
        <dbReference type="Google" id="ProtNLM"/>
    </source>
</evidence>
<dbReference type="InterPro" id="IPR018247">
    <property type="entry name" value="EF_Hand_1_Ca_BS"/>
</dbReference>